<evidence type="ECO:0000313" key="3">
    <source>
        <dbReference type="EMBL" id="KAG9453022.1"/>
    </source>
</evidence>
<accession>A0AAV7EW04</accession>
<dbReference type="Proteomes" id="UP000825729">
    <property type="component" value="Unassembled WGS sequence"/>
</dbReference>
<evidence type="ECO:0000313" key="4">
    <source>
        <dbReference type="Proteomes" id="UP000825729"/>
    </source>
</evidence>
<dbReference type="EMBL" id="JAINDJ010000003">
    <property type="protein sequence ID" value="KAG9453022.1"/>
    <property type="molecule type" value="Genomic_DNA"/>
</dbReference>
<evidence type="ECO:0000259" key="2">
    <source>
        <dbReference type="Pfam" id="PF03101"/>
    </source>
</evidence>
<reference evidence="3 4" key="1">
    <citation type="submission" date="2021-07" db="EMBL/GenBank/DDBJ databases">
        <title>The Aristolochia fimbriata genome: insights into angiosperm evolution, floral development and chemical biosynthesis.</title>
        <authorList>
            <person name="Jiao Y."/>
        </authorList>
    </citation>
    <scope>NUCLEOTIDE SEQUENCE [LARGE SCALE GENOMIC DNA]</scope>
    <source>
        <strain evidence="3">IBCAS-2021</strain>
        <tissue evidence="3">Leaf</tissue>
    </source>
</reference>
<feature type="compositionally biased region" description="Polar residues" evidence="1">
    <location>
        <begin position="8"/>
        <end position="27"/>
    </location>
</feature>
<dbReference type="AlphaFoldDB" id="A0AAV7EW04"/>
<dbReference type="PANTHER" id="PTHR47718">
    <property type="entry name" value="OS01G0519700 PROTEIN"/>
    <property type="match status" value="1"/>
</dbReference>
<sequence>MPAEARMNVSTRRLSRMQQQGKTTLRQLSRDHTKHNSAPGDPLECDQSQVQYRTHQNSSVCRTDKLTDTRSTQGSQCEREVIGQFNLGFIIGKLDSDLFIVDQCLLMDLPKTPLVDGGSSTSTYVPRGVQDGVPKIGMSFESVKDAEVFYNAYAKEANFSVRKGSECKKSLTKELYSKLFVCSKEGKPNNAKGILDPVKKRRRGVVRENCEAALRVSKNKDEKWVVVKFIEEHSHILATPHKVPFLPSHREVTSAQKSLISIFREADISTSQIMSFLEIQSGGYQNIGCTSRDIRNVERDIRMENKDYDAKLLIEHFKESQEINPSFFY</sequence>
<keyword evidence="4" id="KW-1185">Reference proteome</keyword>
<gene>
    <name evidence="3" type="ORF">H6P81_005926</name>
</gene>
<comment type="caution">
    <text evidence="3">The sequence shown here is derived from an EMBL/GenBank/DDBJ whole genome shotgun (WGS) entry which is preliminary data.</text>
</comment>
<name>A0AAV7EW04_ARIFI</name>
<protein>
    <recommendedName>
        <fullName evidence="2">FAR1 domain-containing protein</fullName>
    </recommendedName>
</protein>
<dbReference type="Pfam" id="PF03101">
    <property type="entry name" value="FAR1"/>
    <property type="match status" value="1"/>
</dbReference>
<feature type="region of interest" description="Disordered" evidence="1">
    <location>
        <begin position="1"/>
        <end position="45"/>
    </location>
</feature>
<feature type="domain" description="FAR1" evidence="2">
    <location>
        <begin position="149"/>
        <end position="238"/>
    </location>
</feature>
<dbReference type="InterPro" id="IPR004330">
    <property type="entry name" value="FAR1_DNA_bnd_dom"/>
</dbReference>
<organism evidence="3 4">
    <name type="scientific">Aristolochia fimbriata</name>
    <name type="common">White veined hardy Dutchman's pipe vine</name>
    <dbReference type="NCBI Taxonomy" id="158543"/>
    <lineage>
        <taxon>Eukaryota</taxon>
        <taxon>Viridiplantae</taxon>
        <taxon>Streptophyta</taxon>
        <taxon>Embryophyta</taxon>
        <taxon>Tracheophyta</taxon>
        <taxon>Spermatophyta</taxon>
        <taxon>Magnoliopsida</taxon>
        <taxon>Magnoliidae</taxon>
        <taxon>Piperales</taxon>
        <taxon>Aristolochiaceae</taxon>
        <taxon>Aristolochia</taxon>
    </lineage>
</organism>
<evidence type="ECO:0000256" key="1">
    <source>
        <dbReference type="SAM" id="MobiDB-lite"/>
    </source>
</evidence>
<proteinExistence type="predicted"/>